<dbReference type="EMBL" id="AP014957">
    <property type="protein sequence ID" value="BAS74274.1"/>
    <property type="molecule type" value="Genomic_DNA"/>
</dbReference>
<evidence type="ECO:0000313" key="2">
    <source>
        <dbReference type="EMBL" id="BAS74274.1"/>
    </source>
</evidence>
<dbReference type="InParanoid" id="A0A0P0V804"/>
<feature type="region of interest" description="Disordered" evidence="1">
    <location>
        <begin position="1"/>
        <end position="124"/>
    </location>
</feature>
<evidence type="ECO:0000256" key="1">
    <source>
        <dbReference type="SAM" id="MobiDB-lite"/>
    </source>
</evidence>
<accession>A0A0P0V804</accession>
<name>A0A0P0V804_ORYSJ</name>
<proteinExistence type="predicted"/>
<feature type="compositionally biased region" description="Gly residues" evidence="1">
    <location>
        <begin position="38"/>
        <end position="51"/>
    </location>
</feature>
<dbReference type="Gramene" id="Os01t0740800-01">
    <property type="protein sequence ID" value="Os01t0740800-01"/>
    <property type="gene ID" value="Os01g0740800"/>
</dbReference>
<keyword evidence="3" id="KW-1185">Reference proteome</keyword>
<gene>
    <name evidence="2" type="ordered locus">Os01g0740800</name>
    <name evidence="2" type="ORF">OSNPB_010740800</name>
</gene>
<evidence type="ECO:0000313" key="3">
    <source>
        <dbReference type="Proteomes" id="UP000059680"/>
    </source>
</evidence>
<organism evidence="2 3">
    <name type="scientific">Oryza sativa subsp. japonica</name>
    <name type="common">Rice</name>
    <dbReference type="NCBI Taxonomy" id="39947"/>
    <lineage>
        <taxon>Eukaryota</taxon>
        <taxon>Viridiplantae</taxon>
        <taxon>Streptophyta</taxon>
        <taxon>Embryophyta</taxon>
        <taxon>Tracheophyta</taxon>
        <taxon>Spermatophyta</taxon>
        <taxon>Magnoliopsida</taxon>
        <taxon>Liliopsida</taxon>
        <taxon>Poales</taxon>
        <taxon>Poaceae</taxon>
        <taxon>BOP clade</taxon>
        <taxon>Oryzoideae</taxon>
        <taxon>Oryzeae</taxon>
        <taxon>Oryzinae</taxon>
        <taxon>Oryza</taxon>
        <taxon>Oryza sativa</taxon>
    </lineage>
</organism>
<protein>
    <submittedName>
        <fullName evidence="2">Os01g0740800 protein</fullName>
    </submittedName>
</protein>
<feature type="compositionally biased region" description="Basic and acidic residues" evidence="1">
    <location>
        <begin position="66"/>
        <end position="80"/>
    </location>
</feature>
<reference evidence="2 3" key="2">
    <citation type="journal article" date="2013" name="Plant Cell Physiol.">
        <title>Rice Annotation Project Database (RAP-DB): an integrative and interactive database for rice genomics.</title>
        <authorList>
            <person name="Sakai H."/>
            <person name="Lee S.S."/>
            <person name="Tanaka T."/>
            <person name="Numa H."/>
            <person name="Kim J."/>
            <person name="Kawahara Y."/>
            <person name="Wakimoto H."/>
            <person name="Yang C.C."/>
            <person name="Iwamoto M."/>
            <person name="Abe T."/>
            <person name="Yamada Y."/>
            <person name="Muto A."/>
            <person name="Inokuchi H."/>
            <person name="Ikemura T."/>
            <person name="Matsumoto T."/>
            <person name="Sasaki T."/>
            <person name="Itoh T."/>
        </authorList>
    </citation>
    <scope>NUCLEOTIDE SEQUENCE [LARGE SCALE GENOMIC DNA]</scope>
    <source>
        <strain evidence="3">cv. Nipponbare</strain>
    </source>
</reference>
<reference evidence="3" key="1">
    <citation type="journal article" date="2005" name="Nature">
        <title>The map-based sequence of the rice genome.</title>
        <authorList>
            <consortium name="International rice genome sequencing project (IRGSP)"/>
            <person name="Matsumoto T."/>
            <person name="Wu J."/>
            <person name="Kanamori H."/>
            <person name="Katayose Y."/>
            <person name="Fujisawa M."/>
            <person name="Namiki N."/>
            <person name="Mizuno H."/>
            <person name="Yamamoto K."/>
            <person name="Antonio B.A."/>
            <person name="Baba T."/>
            <person name="Sakata K."/>
            <person name="Nagamura Y."/>
            <person name="Aoki H."/>
            <person name="Arikawa K."/>
            <person name="Arita K."/>
            <person name="Bito T."/>
            <person name="Chiden Y."/>
            <person name="Fujitsuka N."/>
            <person name="Fukunaka R."/>
            <person name="Hamada M."/>
            <person name="Harada C."/>
            <person name="Hayashi A."/>
            <person name="Hijishita S."/>
            <person name="Honda M."/>
            <person name="Hosokawa S."/>
            <person name="Ichikawa Y."/>
            <person name="Idonuma A."/>
            <person name="Iijima M."/>
            <person name="Ikeda M."/>
            <person name="Ikeno M."/>
            <person name="Ito K."/>
            <person name="Ito S."/>
            <person name="Ito T."/>
            <person name="Ito Y."/>
            <person name="Ito Y."/>
            <person name="Iwabuchi A."/>
            <person name="Kamiya K."/>
            <person name="Karasawa W."/>
            <person name="Kurita K."/>
            <person name="Katagiri S."/>
            <person name="Kikuta A."/>
            <person name="Kobayashi H."/>
            <person name="Kobayashi N."/>
            <person name="Machita K."/>
            <person name="Maehara T."/>
            <person name="Masukawa M."/>
            <person name="Mizubayashi T."/>
            <person name="Mukai Y."/>
            <person name="Nagasaki H."/>
            <person name="Nagata Y."/>
            <person name="Naito S."/>
            <person name="Nakashima M."/>
            <person name="Nakama Y."/>
            <person name="Nakamichi Y."/>
            <person name="Nakamura M."/>
            <person name="Meguro A."/>
            <person name="Negishi M."/>
            <person name="Ohta I."/>
            <person name="Ohta T."/>
            <person name="Okamoto M."/>
            <person name="Ono N."/>
            <person name="Saji S."/>
            <person name="Sakaguchi M."/>
            <person name="Sakai K."/>
            <person name="Shibata M."/>
            <person name="Shimokawa T."/>
            <person name="Song J."/>
            <person name="Takazaki Y."/>
            <person name="Terasawa K."/>
            <person name="Tsugane M."/>
            <person name="Tsuji K."/>
            <person name="Ueda S."/>
            <person name="Waki K."/>
            <person name="Yamagata H."/>
            <person name="Yamamoto M."/>
            <person name="Yamamoto S."/>
            <person name="Yamane H."/>
            <person name="Yoshiki S."/>
            <person name="Yoshihara R."/>
            <person name="Yukawa K."/>
            <person name="Zhong H."/>
            <person name="Yano M."/>
            <person name="Yuan Q."/>
            <person name="Ouyang S."/>
            <person name="Liu J."/>
            <person name="Jones K.M."/>
            <person name="Gansberger K."/>
            <person name="Moffat K."/>
            <person name="Hill J."/>
            <person name="Bera J."/>
            <person name="Fadrosh D."/>
            <person name="Jin S."/>
            <person name="Johri S."/>
            <person name="Kim M."/>
            <person name="Overton L."/>
            <person name="Reardon M."/>
            <person name="Tsitrin T."/>
            <person name="Vuong H."/>
            <person name="Weaver B."/>
            <person name="Ciecko A."/>
            <person name="Tallon L."/>
            <person name="Jackson J."/>
            <person name="Pai G."/>
            <person name="Aken S.V."/>
            <person name="Utterback T."/>
            <person name="Reidmuller S."/>
            <person name="Feldblyum T."/>
            <person name="Hsiao J."/>
            <person name="Zismann V."/>
            <person name="Iobst S."/>
            <person name="de Vazeille A.R."/>
            <person name="Buell C.R."/>
            <person name="Ying K."/>
            <person name="Li Y."/>
            <person name="Lu T."/>
            <person name="Huang Y."/>
            <person name="Zhao Q."/>
            <person name="Feng Q."/>
            <person name="Zhang L."/>
            <person name="Zhu J."/>
            <person name="Weng Q."/>
            <person name="Mu J."/>
            <person name="Lu Y."/>
            <person name="Fan D."/>
            <person name="Liu Y."/>
            <person name="Guan J."/>
            <person name="Zhang Y."/>
            <person name="Yu S."/>
            <person name="Liu X."/>
            <person name="Zhang Y."/>
            <person name="Hong G."/>
            <person name="Han B."/>
            <person name="Choisne N."/>
            <person name="Demange N."/>
            <person name="Orjeda G."/>
            <person name="Samain S."/>
            <person name="Cattolico L."/>
            <person name="Pelletier E."/>
            <person name="Couloux A."/>
            <person name="Segurens B."/>
            <person name="Wincker P."/>
            <person name="D'Hont A."/>
            <person name="Scarpelli C."/>
            <person name="Weissenbach J."/>
            <person name="Salanoubat M."/>
            <person name="Quetier F."/>
            <person name="Yu Y."/>
            <person name="Kim H.R."/>
            <person name="Rambo T."/>
            <person name="Currie J."/>
            <person name="Collura K."/>
            <person name="Luo M."/>
            <person name="Yang T."/>
            <person name="Ammiraju J.S.S."/>
            <person name="Engler F."/>
            <person name="Soderlund C."/>
            <person name="Wing R.A."/>
            <person name="Palmer L.E."/>
            <person name="de la Bastide M."/>
            <person name="Spiegel L."/>
            <person name="Nascimento L."/>
            <person name="Zutavern T."/>
            <person name="O'Shaughnessy A."/>
            <person name="Dike S."/>
            <person name="Dedhia N."/>
            <person name="Preston R."/>
            <person name="Balija V."/>
            <person name="McCombie W.R."/>
            <person name="Chow T."/>
            <person name="Chen H."/>
            <person name="Chung M."/>
            <person name="Chen C."/>
            <person name="Shaw J."/>
            <person name="Wu H."/>
            <person name="Hsiao K."/>
            <person name="Chao Y."/>
            <person name="Chu M."/>
            <person name="Cheng C."/>
            <person name="Hour A."/>
            <person name="Lee P."/>
            <person name="Lin S."/>
            <person name="Lin Y."/>
            <person name="Liou J."/>
            <person name="Liu S."/>
            <person name="Hsing Y."/>
            <person name="Raghuvanshi S."/>
            <person name="Mohanty A."/>
            <person name="Bharti A.K."/>
            <person name="Gaur A."/>
            <person name="Gupta V."/>
            <person name="Kumar D."/>
            <person name="Ravi V."/>
            <person name="Vij S."/>
            <person name="Kapur A."/>
            <person name="Khurana P."/>
            <person name="Khurana P."/>
            <person name="Khurana J.P."/>
            <person name="Tyagi A.K."/>
            <person name="Gaikwad K."/>
            <person name="Singh A."/>
            <person name="Dalal V."/>
            <person name="Srivastava S."/>
            <person name="Dixit A."/>
            <person name="Pal A.K."/>
            <person name="Ghazi I.A."/>
            <person name="Yadav M."/>
            <person name="Pandit A."/>
            <person name="Bhargava A."/>
            <person name="Sureshbabu K."/>
            <person name="Batra K."/>
            <person name="Sharma T.R."/>
            <person name="Mohapatra T."/>
            <person name="Singh N.K."/>
            <person name="Messing J."/>
            <person name="Nelson A.B."/>
            <person name="Fuks G."/>
            <person name="Kavchok S."/>
            <person name="Keizer G."/>
            <person name="Linton E."/>
            <person name="Llaca V."/>
            <person name="Song R."/>
            <person name="Tanyolac B."/>
            <person name="Young S."/>
            <person name="Ho-Il K."/>
            <person name="Hahn J.H."/>
            <person name="Sangsakoo G."/>
            <person name="Vanavichit A."/>
            <person name="de Mattos Luiz.A.T."/>
            <person name="Zimmer P.D."/>
            <person name="Malone G."/>
            <person name="Dellagostin O."/>
            <person name="de Oliveira A.C."/>
            <person name="Bevan M."/>
            <person name="Bancroft I."/>
            <person name="Minx P."/>
            <person name="Cordum H."/>
            <person name="Wilson R."/>
            <person name="Cheng Z."/>
            <person name="Jin W."/>
            <person name="Jiang J."/>
            <person name="Leong S.A."/>
            <person name="Iwama H."/>
            <person name="Gojobori T."/>
            <person name="Itoh T."/>
            <person name="Niimura Y."/>
            <person name="Fujii Y."/>
            <person name="Habara T."/>
            <person name="Sakai H."/>
            <person name="Sato Y."/>
            <person name="Wilson G."/>
            <person name="Kumar K."/>
            <person name="McCouch S."/>
            <person name="Juretic N."/>
            <person name="Hoen D."/>
            <person name="Wright S."/>
            <person name="Bruskiewich R."/>
            <person name="Bureau T."/>
            <person name="Miyao A."/>
            <person name="Hirochika H."/>
            <person name="Nishikawa T."/>
            <person name="Kadowaki K."/>
            <person name="Sugiura M."/>
            <person name="Burr B."/>
            <person name="Sasaki T."/>
        </authorList>
    </citation>
    <scope>NUCLEOTIDE SEQUENCE [LARGE SCALE GENOMIC DNA]</scope>
    <source>
        <strain evidence="3">cv. Nipponbare</strain>
    </source>
</reference>
<dbReference type="PaxDb" id="39947-A0A0P0V804"/>
<reference evidence="2 3" key="3">
    <citation type="journal article" date="2013" name="Rice">
        <title>Improvement of the Oryza sativa Nipponbare reference genome using next generation sequence and optical map data.</title>
        <authorList>
            <person name="Kawahara Y."/>
            <person name="de la Bastide M."/>
            <person name="Hamilton J.P."/>
            <person name="Kanamori H."/>
            <person name="McCombie W.R."/>
            <person name="Ouyang S."/>
            <person name="Schwartz D.C."/>
            <person name="Tanaka T."/>
            <person name="Wu J."/>
            <person name="Zhou S."/>
            <person name="Childs K.L."/>
            <person name="Davidson R.M."/>
            <person name="Lin H."/>
            <person name="Quesada-Ocampo L."/>
            <person name="Vaillancourt B."/>
            <person name="Sakai H."/>
            <person name="Lee S.S."/>
            <person name="Kim J."/>
            <person name="Numa H."/>
            <person name="Itoh T."/>
            <person name="Buell C.R."/>
            <person name="Matsumoto T."/>
        </authorList>
    </citation>
    <scope>NUCLEOTIDE SEQUENCE [LARGE SCALE GENOMIC DNA]</scope>
    <source>
        <strain evidence="3">cv. Nipponbare</strain>
    </source>
</reference>
<sequence>GGHRRRRAVPLTRAGPRRTEDGGVGGGGDGGRRQLDRVGGGGQGEGVGAGVGARHRDAPHRRRAKPAGERRRRWDGDGCKVDGLVAVDEDDGQHGLGPRWQWGGGTWTRPCKPSPPRTQGRKRP</sequence>
<feature type="non-terminal residue" evidence="2">
    <location>
        <position position="1"/>
    </location>
</feature>
<dbReference type="AlphaFoldDB" id="A0A0P0V804"/>
<dbReference type="Proteomes" id="UP000059680">
    <property type="component" value="Chromosome 1"/>
</dbReference>